<comment type="similarity">
    <text evidence="1 4">Belongs to the universal ribosomal protein uS11 family.</text>
</comment>
<dbReference type="InterPro" id="IPR036967">
    <property type="entry name" value="Ribosomal_uS11_sf"/>
</dbReference>
<accession>A0A6J5JWQ0</accession>
<keyword evidence="4" id="KW-0699">rRNA-binding</keyword>
<dbReference type="KEGG" id="acil:ESZ_00151"/>
<evidence type="ECO:0000313" key="5">
    <source>
        <dbReference type="EMBL" id="CAB3976365.1"/>
    </source>
</evidence>
<protein>
    <recommendedName>
        <fullName evidence="4">Small ribosomal subunit protein uS11</fullName>
    </recommendedName>
</protein>
<dbReference type="GO" id="GO:0003735">
    <property type="term" value="F:structural constituent of ribosome"/>
    <property type="evidence" value="ECO:0007669"/>
    <property type="project" value="InterPro"/>
</dbReference>
<evidence type="ECO:0000313" key="6">
    <source>
        <dbReference type="Proteomes" id="UP000509549"/>
    </source>
</evidence>
<dbReference type="EMBL" id="LR794158">
    <property type="protein sequence ID" value="CAB3976365.1"/>
    <property type="molecule type" value="Genomic_DNA"/>
</dbReference>
<dbReference type="HAMAP" id="MF_01310">
    <property type="entry name" value="Ribosomal_uS11"/>
    <property type="match status" value="1"/>
</dbReference>
<dbReference type="GO" id="GO:1990904">
    <property type="term" value="C:ribonucleoprotein complex"/>
    <property type="evidence" value="ECO:0007669"/>
    <property type="project" value="UniProtKB-KW"/>
</dbReference>
<evidence type="ECO:0000256" key="4">
    <source>
        <dbReference type="HAMAP-Rule" id="MF_01310"/>
    </source>
</evidence>
<dbReference type="PIRSF" id="PIRSF002131">
    <property type="entry name" value="Ribosomal_S11"/>
    <property type="match status" value="1"/>
</dbReference>
<comment type="function">
    <text evidence="4">Located on the platform of the 30S subunit, it bridges several disparate RNA helices of the 16S rRNA. Forms part of the Shine-Dalgarno cleft in the 70S ribosome.</text>
</comment>
<keyword evidence="3 4" id="KW-0687">Ribonucleoprotein</keyword>
<dbReference type="InterPro" id="IPR001971">
    <property type="entry name" value="Ribosomal_uS11"/>
</dbReference>
<evidence type="ECO:0000256" key="1">
    <source>
        <dbReference type="ARBA" id="ARBA00006194"/>
    </source>
</evidence>
<name>A0A6J5JWQ0_9GAMM</name>
<evidence type="ECO:0000256" key="3">
    <source>
        <dbReference type="ARBA" id="ARBA00023274"/>
    </source>
</evidence>
<dbReference type="RefSeq" id="WP_176604895.1">
    <property type="nucleotide sequence ID" value="NZ_LR794158.1"/>
</dbReference>
<dbReference type="Proteomes" id="UP000509549">
    <property type="component" value="Chromosome"/>
</dbReference>
<reference evidence="5 6" key="1">
    <citation type="submission" date="2020-04" db="EMBL/GenBank/DDBJ databases">
        <authorList>
            <person name="Graf S J."/>
        </authorList>
    </citation>
    <scope>NUCLEOTIDE SEQUENCE [LARGE SCALE GENOMIC DNA]</scope>
    <source>
        <strain evidence="5">1</strain>
    </source>
</reference>
<dbReference type="GO" id="GO:0006412">
    <property type="term" value="P:translation"/>
    <property type="evidence" value="ECO:0007669"/>
    <property type="project" value="UniProtKB-UniRule"/>
</dbReference>
<evidence type="ECO:0000256" key="2">
    <source>
        <dbReference type="ARBA" id="ARBA00022980"/>
    </source>
</evidence>
<dbReference type="AlphaFoldDB" id="A0A6J5JWQ0"/>
<dbReference type="NCBIfam" id="NF003698">
    <property type="entry name" value="PRK05309.1"/>
    <property type="match status" value="1"/>
</dbReference>
<dbReference type="PANTHER" id="PTHR11759">
    <property type="entry name" value="40S RIBOSOMAL PROTEIN S14/30S RIBOSOMAL PROTEIN S11"/>
    <property type="match status" value="1"/>
</dbReference>
<dbReference type="GO" id="GO:0019843">
    <property type="term" value="F:rRNA binding"/>
    <property type="evidence" value="ECO:0007669"/>
    <property type="project" value="UniProtKB-UniRule"/>
</dbReference>
<keyword evidence="6" id="KW-1185">Reference proteome</keyword>
<keyword evidence="4" id="KW-0694">RNA-binding</keyword>
<proteinExistence type="inferred from homology"/>
<dbReference type="Gene3D" id="3.30.420.80">
    <property type="entry name" value="Ribosomal protein S11"/>
    <property type="match status" value="1"/>
</dbReference>
<dbReference type="SUPFAM" id="SSF53137">
    <property type="entry name" value="Translational machinery components"/>
    <property type="match status" value="1"/>
</dbReference>
<organism evidence="5 6">
    <name type="scientific">Candidatus Azoamicus ciliaticola</name>
    <dbReference type="NCBI Taxonomy" id="2652803"/>
    <lineage>
        <taxon>Bacteria</taxon>
        <taxon>Pseudomonadati</taxon>
        <taxon>Pseudomonadota</taxon>
        <taxon>Gammaproteobacteria</taxon>
        <taxon>Candidatus Azoamicaceae</taxon>
        <taxon>Candidatus Azoamicus</taxon>
    </lineage>
</organism>
<comment type="subunit">
    <text evidence="4">Part of the 30S ribosomal subunit. Interacts with proteins S7 and S18. Binds to IF-3.</text>
</comment>
<sequence length="130" mass="14096">MLKKLKNKTVKKSKKQVTSGKIYIKASYNNTLIYITDLIGDVLLWKTAGSEGFKGSKKSTPYAAQVASKSVSKIAKEVHGLTSVEVYVSGPGPGREAAIRGLANFLKVTYIADVTSIPHNGCRPAKERRV</sequence>
<keyword evidence="2 4" id="KW-0689">Ribosomal protein</keyword>
<gene>
    <name evidence="4 5" type="primary">rpsK</name>
    <name evidence="5" type="ORF">ESZ_00151</name>
</gene>
<dbReference type="GO" id="GO:0005840">
    <property type="term" value="C:ribosome"/>
    <property type="evidence" value="ECO:0007669"/>
    <property type="project" value="UniProtKB-KW"/>
</dbReference>
<dbReference type="Pfam" id="PF00411">
    <property type="entry name" value="Ribosomal_S11"/>
    <property type="match status" value="1"/>
</dbReference>